<dbReference type="RefSeq" id="WP_120357564.1">
    <property type="nucleotide sequence ID" value="NZ_CP017982.1"/>
</dbReference>
<dbReference type="EMBL" id="CP017982">
    <property type="protein sequence ID" value="AYE61986.1"/>
    <property type="molecule type" value="Genomic_DNA"/>
</dbReference>
<dbReference type="InterPro" id="IPR001387">
    <property type="entry name" value="Cro/C1-type_HTH"/>
</dbReference>
<reference evidence="3 4" key="1">
    <citation type="submission" date="2016-10" db="EMBL/GenBank/DDBJ databases">
        <title>Complete genomic sequencing of Lactobacillus helveticus LH99 and comparative genome analysis.</title>
        <authorList>
            <person name="Li N."/>
            <person name="You C."/>
            <person name="Liu Z."/>
        </authorList>
    </citation>
    <scope>NUCLEOTIDE SEQUENCE [LARGE SCALE GENOMIC DNA]</scope>
    <source>
        <strain evidence="3 4">LH99</strain>
    </source>
</reference>
<dbReference type="SUPFAM" id="SSF47413">
    <property type="entry name" value="lambda repressor-like DNA-binding domains"/>
    <property type="match status" value="1"/>
</dbReference>
<keyword evidence="1" id="KW-0238">DNA-binding</keyword>
<feature type="domain" description="HTH cro/C1-type" evidence="2">
    <location>
        <begin position="4"/>
        <end position="58"/>
    </location>
</feature>
<dbReference type="PANTHER" id="PTHR46558:SF11">
    <property type="entry name" value="HTH-TYPE TRANSCRIPTIONAL REGULATOR XRE"/>
    <property type="match status" value="1"/>
</dbReference>
<dbReference type="PANTHER" id="PTHR46558">
    <property type="entry name" value="TRACRIPTIONAL REGULATORY PROTEIN-RELATED-RELATED"/>
    <property type="match status" value="1"/>
</dbReference>
<dbReference type="PROSITE" id="PS50943">
    <property type="entry name" value="HTH_CROC1"/>
    <property type="match status" value="1"/>
</dbReference>
<evidence type="ECO:0000256" key="1">
    <source>
        <dbReference type="ARBA" id="ARBA00023125"/>
    </source>
</evidence>
<dbReference type="SMART" id="SM00530">
    <property type="entry name" value="HTH_XRE"/>
    <property type="match status" value="1"/>
</dbReference>
<dbReference type="Gene3D" id="1.10.260.40">
    <property type="entry name" value="lambda repressor-like DNA-binding domains"/>
    <property type="match status" value="1"/>
</dbReference>
<evidence type="ECO:0000313" key="3">
    <source>
        <dbReference type="EMBL" id="AYE61986.1"/>
    </source>
</evidence>
<dbReference type="AlphaFoldDB" id="A0A386RFM5"/>
<sequence>MNRIKELRQENKFSQIELANKVHASNQAISAYESGTREPKEPMWQALANFFNVSVDYLKGYGYSKDYIYKLLDDAYKEDYLLTFELEPPFTNTFISARDEIENYCKQNKISIPKDTDLDFWKTNFNFIFKDRSVNRLLTTKDKYSDSDIKELIINAIYWYGLNPHTRELVNKLSHKA</sequence>
<evidence type="ECO:0000313" key="4">
    <source>
        <dbReference type="Proteomes" id="UP000267794"/>
    </source>
</evidence>
<gene>
    <name evidence="3" type="ORF">BC335_1572</name>
</gene>
<evidence type="ECO:0000259" key="2">
    <source>
        <dbReference type="PROSITE" id="PS50943"/>
    </source>
</evidence>
<dbReference type="GO" id="GO:0003677">
    <property type="term" value="F:DNA binding"/>
    <property type="evidence" value="ECO:0007669"/>
    <property type="project" value="UniProtKB-KW"/>
</dbReference>
<dbReference type="Pfam" id="PF01381">
    <property type="entry name" value="HTH_3"/>
    <property type="match status" value="1"/>
</dbReference>
<dbReference type="CDD" id="cd00093">
    <property type="entry name" value="HTH_XRE"/>
    <property type="match status" value="1"/>
</dbReference>
<dbReference type="InterPro" id="IPR010982">
    <property type="entry name" value="Lambda_DNA-bd_dom_sf"/>
</dbReference>
<protein>
    <submittedName>
        <fullName evidence="3">Cro/Cl family transcription regulator</fullName>
    </submittedName>
</protein>
<name>A0A386RFM5_LACHE</name>
<dbReference type="Proteomes" id="UP000267794">
    <property type="component" value="Chromosome"/>
</dbReference>
<accession>A0A386RFM5</accession>
<proteinExistence type="predicted"/>
<organism evidence="3 4">
    <name type="scientific">Lactobacillus helveticus</name>
    <name type="common">Lactobacillus suntoryeus</name>
    <dbReference type="NCBI Taxonomy" id="1587"/>
    <lineage>
        <taxon>Bacteria</taxon>
        <taxon>Bacillati</taxon>
        <taxon>Bacillota</taxon>
        <taxon>Bacilli</taxon>
        <taxon>Lactobacillales</taxon>
        <taxon>Lactobacillaceae</taxon>
        <taxon>Lactobacillus</taxon>
    </lineage>
</organism>